<dbReference type="PANTHER" id="PTHR31099:SF42">
    <property type="entry name" value="AMINOTRANSFERASE-LIKE PLANT MOBILE DOMAIN-CONTAINING PROTEIN"/>
    <property type="match status" value="1"/>
</dbReference>
<name>A0AAU9NNR7_9ASTR</name>
<feature type="region of interest" description="Disordered" evidence="1">
    <location>
        <begin position="204"/>
        <end position="235"/>
    </location>
</feature>
<dbReference type="PANTHER" id="PTHR31099">
    <property type="entry name" value="OS06G0165300 PROTEIN"/>
    <property type="match status" value="1"/>
</dbReference>
<reference evidence="3 4" key="1">
    <citation type="submission" date="2022-01" db="EMBL/GenBank/DDBJ databases">
        <authorList>
            <person name="Xiong W."/>
            <person name="Schranz E."/>
        </authorList>
    </citation>
    <scope>NUCLEOTIDE SEQUENCE [LARGE SCALE GENOMIC DNA]</scope>
</reference>
<evidence type="ECO:0000313" key="4">
    <source>
        <dbReference type="Proteomes" id="UP001157418"/>
    </source>
</evidence>
<keyword evidence="4" id="KW-1185">Reference proteome</keyword>
<feature type="compositionally biased region" description="Polar residues" evidence="1">
    <location>
        <begin position="295"/>
        <end position="304"/>
    </location>
</feature>
<dbReference type="Pfam" id="PF04195">
    <property type="entry name" value="Transposase_28"/>
    <property type="match status" value="1"/>
</dbReference>
<gene>
    <name evidence="3" type="ORF">LVIROSA_LOCUS25602</name>
</gene>
<dbReference type="AlphaFoldDB" id="A0AAU9NNR7"/>
<organism evidence="3 4">
    <name type="scientific">Lactuca virosa</name>
    <dbReference type="NCBI Taxonomy" id="75947"/>
    <lineage>
        <taxon>Eukaryota</taxon>
        <taxon>Viridiplantae</taxon>
        <taxon>Streptophyta</taxon>
        <taxon>Embryophyta</taxon>
        <taxon>Tracheophyta</taxon>
        <taxon>Spermatophyta</taxon>
        <taxon>Magnoliopsida</taxon>
        <taxon>eudicotyledons</taxon>
        <taxon>Gunneridae</taxon>
        <taxon>Pentapetalae</taxon>
        <taxon>asterids</taxon>
        <taxon>campanulids</taxon>
        <taxon>Asterales</taxon>
        <taxon>Asteraceae</taxon>
        <taxon>Cichorioideae</taxon>
        <taxon>Cichorieae</taxon>
        <taxon>Lactucinae</taxon>
        <taxon>Lactuca</taxon>
    </lineage>
</organism>
<evidence type="ECO:0000259" key="2">
    <source>
        <dbReference type="Pfam" id="PF04195"/>
    </source>
</evidence>
<accession>A0AAU9NNR7</accession>
<evidence type="ECO:0000256" key="1">
    <source>
        <dbReference type="SAM" id="MobiDB-lite"/>
    </source>
</evidence>
<sequence length="424" mass="46541">MTNQAIDLTATVSQIILAYRVTIASGFCTCYVGVYTIFFRSGLRLPTFDFLNSVQSHYKLHIAQIAPNGFKKIMCFVLLNKSLDIIPSLSVFRHFYVTMVTKVSFSIRHISIEIYDGLPFSIMKWKPEFFFMDASVFGLPVQLEDPPAREHDSAPELTHQERSTVDRLVVNFIKWSDLDDSNLELTGLGDAAYVNDRLPAPCSMAKQKTESLHGKPPTKPPKGSSKRKRGATVLDSETVSGDLYITLASNPSSVSSPKHPHTVRPSKLASPSNTDGNGKGVNPGDSIDNIDRSTPEATIESSGQHECPVHSDSELSTATEATTESILLITPISVVEPIQQVPLTTSTPTTNLAFSIDSLLTVLVPPTSKILPMMSLLKKDFIPVKNQYPPPTLMSLASSLPSFLHPYTSTNFANKHVLSKMTDE</sequence>
<dbReference type="Proteomes" id="UP001157418">
    <property type="component" value="Unassembled WGS sequence"/>
</dbReference>
<proteinExistence type="predicted"/>
<comment type="caution">
    <text evidence="3">The sequence shown here is derived from an EMBL/GenBank/DDBJ whole genome shotgun (WGS) entry which is preliminary data.</text>
</comment>
<feature type="region of interest" description="Disordered" evidence="1">
    <location>
        <begin position="249"/>
        <end position="316"/>
    </location>
</feature>
<feature type="domain" description="Transposase (putative) gypsy type" evidence="2">
    <location>
        <begin position="35"/>
        <end position="97"/>
    </location>
</feature>
<dbReference type="InterPro" id="IPR007321">
    <property type="entry name" value="Transposase_28"/>
</dbReference>
<evidence type="ECO:0000313" key="3">
    <source>
        <dbReference type="EMBL" id="CAH1439408.1"/>
    </source>
</evidence>
<protein>
    <recommendedName>
        <fullName evidence="2">Transposase (putative) gypsy type domain-containing protein</fullName>
    </recommendedName>
</protein>
<dbReference type="EMBL" id="CAKMRJ010004802">
    <property type="protein sequence ID" value="CAH1439408.1"/>
    <property type="molecule type" value="Genomic_DNA"/>
</dbReference>